<keyword evidence="1" id="KW-0808">Transferase</keyword>
<organism evidence="1">
    <name type="scientific">Hafnia alvei</name>
    <dbReference type="NCBI Taxonomy" id="569"/>
    <lineage>
        <taxon>Bacteria</taxon>
        <taxon>Pseudomonadati</taxon>
        <taxon>Pseudomonadota</taxon>
        <taxon>Gammaproteobacteria</taxon>
        <taxon>Enterobacterales</taxon>
        <taxon>Hafniaceae</taxon>
        <taxon>Hafnia</taxon>
    </lineage>
</organism>
<proteinExistence type="predicted"/>
<dbReference type="AlphaFoldDB" id="A0A172X021"/>
<dbReference type="InterPro" id="IPR012477">
    <property type="entry name" value="Glyco_transf_52"/>
</dbReference>
<name>A0A172X021_HAFAL</name>
<reference evidence="1" key="1">
    <citation type="journal article" date="2016" name="PLoS ONE">
        <title>Genetic Diversity of O-Antigens in Hafnia alvei and the Development of a Suspension Array for Serotype Detection.</title>
        <authorList>
            <person name="Duan Z."/>
            <person name="Niedziela T."/>
            <person name="Lugowski C."/>
            <person name="Cao B."/>
            <person name="Wang T."/>
            <person name="Xu L."/>
            <person name="Yang B."/>
            <person name="Liu B."/>
            <person name="Wang L."/>
        </authorList>
    </citation>
    <scope>NUCLEOTIDE SEQUENCE</scope>
    <source>
        <strain evidence="1">PCM1198</strain>
    </source>
</reference>
<protein>
    <submittedName>
        <fullName evidence="1">Glycosyltransferase family 52</fullName>
    </submittedName>
</protein>
<evidence type="ECO:0000313" key="1">
    <source>
        <dbReference type="EMBL" id="ANF29967.1"/>
    </source>
</evidence>
<sequence>MNKNVFVFDTPYCLLVYAILFYDDLEKTTFICSENVIFNESKYGNCIRIKNHSGLIGKFFSFFSFYYSVFFNKKIRSLFCDSYDFYGQDHLFFSRPFLKDFTLIEDGVANYLVTKRKWYTRAILGKNIFGTSPKVKSIYLSGMLDSVPKNIQRKIIYFDLKAAWDILAKEGKENINDLFLYNNKKIHAPHVDIMLLTQPLSEDGVITEDRKIHIYAEIIASLKGKNIVLRKHPRERTDYKRIFPSIIINESKCPIELAVLNFSSIDTVITLYSGGIFSIPCNKKIFKGTEGYVDLESKVGKIKSITIYK</sequence>
<dbReference type="Pfam" id="PF07922">
    <property type="entry name" value="Glyco_transf_52"/>
    <property type="match status" value="1"/>
</dbReference>
<accession>A0A172X021</accession>
<dbReference type="EMBL" id="KX117083">
    <property type="protein sequence ID" value="ANF29967.1"/>
    <property type="molecule type" value="Genomic_DNA"/>
</dbReference>
<dbReference type="GO" id="GO:0016740">
    <property type="term" value="F:transferase activity"/>
    <property type="evidence" value="ECO:0007669"/>
    <property type="project" value="UniProtKB-KW"/>
</dbReference>